<sequence>MPISKKSDGWYWGSKGPFASKQKAIQVGQAAHASGFKEGETMDKIVGTFISTLLHSATLTHLMHFKTKSYSEHVALGAYYEEIPDLVDSLVESIQGAYETIVEPYPSMFGAGDAEPLPYMISLRNYVRDYRVDMPQDSEIQNEIDSIANLLNHTVYKLKFLK</sequence>
<accession>A0A6J5L0G3</accession>
<evidence type="ECO:0000313" key="1">
    <source>
        <dbReference type="EMBL" id="CAB4127015.1"/>
    </source>
</evidence>
<protein>
    <submittedName>
        <fullName evidence="1">Uncharacterized protein</fullName>
    </submittedName>
</protein>
<proteinExistence type="predicted"/>
<dbReference type="EMBL" id="LR796207">
    <property type="protein sequence ID" value="CAB4127015.1"/>
    <property type="molecule type" value="Genomic_DNA"/>
</dbReference>
<dbReference type="Pfam" id="PF19174">
    <property type="entry name" value="DUF5856"/>
    <property type="match status" value="1"/>
</dbReference>
<dbReference type="InterPro" id="IPR043876">
    <property type="entry name" value="DUF5856"/>
</dbReference>
<reference evidence="1" key="1">
    <citation type="submission" date="2020-04" db="EMBL/GenBank/DDBJ databases">
        <authorList>
            <person name="Chiriac C."/>
            <person name="Salcher M."/>
            <person name="Ghai R."/>
            <person name="Kavagutti S V."/>
        </authorList>
    </citation>
    <scope>NUCLEOTIDE SEQUENCE</scope>
</reference>
<gene>
    <name evidence="1" type="ORF">UFOVP79_43</name>
</gene>
<organism evidence="1">
    <name type="scientific">uncultured Caudovirales phage</name>
    <dbReference type="NCBI Taxonomy" id="2100421"/>
    <lineage>
        <taxon>Viruses</taxon>
        <taxon>Duplodnaviria</taxon>
        <taxon>Heunggongvirae</taxon>
        <taxon>Uroviricota</taxon>
        <taxon>Caudoviricetes</taxon>
        <taxon>Peduoviridae</taxon>
        <taxon>Maltschvirus</taxon>
        <taxon>Maltschvirus maltsch</taxon>
    </lineage>
</organism>
<name>A0A6J5L0G3_9CAUD</name>